<dbReference type="InterPro" id="IPR036909">
    <property type="entry name" value="Cyt_c-like_dom_sf"/>
</dbReference>
<dbReference type="PANTHER" id="PTHR33751:SF9">
    <property type="entry name" value="CYTOCHROME C4"/>
    <property type="match status" value="1"/>
</dbReference>
<name>A0A1F6GPT9_9PROT</name>
<proteinExistence type="predicted"/>
<dbReference type="EMBL" id="MFNF01000050">
    <property type="protein sequence ID" value="OGH00114.1"/>
    <property type="molecule type" value="Genomic_DNA"/>
</dbReference>
<evidence type="ECO:0000256" key="2">
    <source>
        <dbReference type="ARBA" id="ARBA00022617"/>
    </source>
</evidence>
<sequence>MKKVIGLLLGSALVFSGASMVMADAAGDYAKCVACHGPAGKSANPAYPNLAGQHAGYLEKQMNDIADGKRNNSPMLAAMIPAVKGLSKDQKHELAEWLSKN</sequence>
<dbReference type="InterPro" id="IPR050597">
    <property type="entry name" value="Cytochrome_c_Oxidase_Subunit"/>
</dbReference>
<evidence type="ECO:0000256" key="5">
    <source>
        <dbReference type="ARBA" id="ARBA00023004"/>
    </source>
</evidence>
<dbReference type="Proteomes" id="UP000177583">
    <property type="component" value="Unassembled WGS sequence"/>
</dbReference>
<dbReference type="PANTHER" id="PTHR33751">
    <property type="entry name" value="CBB3-TYPE CYTOCHROME C OXIDASE SUBUNIT FIXP"/>
    <property type="match status" value="1"/>
</dbReference>
<keyword evidence="5 6" id="KW-0408">Iron</keyword>
<dbReference type="PROSITE" id="PS51007">
    <property type="entry name" value="CYTC"/>
    <property type="match status" value="1"/>
</dbReference>
<feature type="chain" id="PRO_5009524775" description="Cytochrome c domain-containing protein" evidence="7">
    <location>
        <begin position="24"/>
        <end position="101"/>
    </location>
</feature>
<dbReference type="GO" id="GO:0046872">
    <property type="term" value="F:metal ion binding"/>
    <property type="evidence" value="ECO:0007669"/>
    <property type="project" value="UniProtKB-KW"/>
</dbReference>
<dbReference type="SUPFAM" id="SSF46626">
    <property type="entry name" value="Cytochrome c"/>
    <property type="match status" value="1"/>
</dbReference>
<dbReference type="GO" id="GO:0009055">
    <property type="term" value="F:electron transfer activity"/>
    <property type="evidence" value="ECO:0007669"/>
    <property type="project" value="InterPro"/>
</dbReference>
<keyword evidence="2 6" id="KW-0349">Heme</keyword>
<evidence type="ECO:0000256" key="6">
    <source>
        <dbReference type="PROSITE-ProRule" id="PRU00433"/>
    </source>
</evidence>
<dbReference type="Gene3D" id="1.10.760.10">
    <property type="entry name" value="Cytochrome c-like domain"/>
    <property type="match status" value="1"/>
</dbReference>
<keyword evidence="7" id="KW-0732">Signal</keyword>
<gene>
    <name evidence="9" type="ORF">A2557_04265</name>
</gene>
<dbReference type="Pfam" id="PF00034">
    <property type="entry name" value="Cytochrom_C"/>
    <property type="match status" value="1"/>
</dbReference>
<feature type="signal peptide" evidence="7">
    <location>
        <begin position="1"/>
        <end position="23"/>
    </location>
</feature>
<evidence type="ECO:0000256" key="1">
    <source>
        <dbReference type="ARBA" id="ARBA00022448"/>
    </source>
</evidence>
<evidence type="ECO:0000256" key="4">
    <source>
        <dbReference type="ARBA" id="ARBA00022982"/>
    </source>
</evidence>
<accession>A0A1F6GPT9</accession>
<dbReference type="AlphaFoldDB" id="A0A1F6GPT9"/>
<evidence type="ECO:0000259" key="8">
    <source>
        <dbReference type="PROSITE" id="PS51007"/>
    </source>
</evidence>
<protein>
    <recommendedName>
        <fullName evidence="8">Cytochrome c domain-containing protein</fullName>
    </recommendedName>
</protein>
<evidence type="ECO:0000313" key="10">
    <source>
        <dbReference type="Proteomes" id="UP000177583"/>
    </source>
</evidence>
<evidence type="ECO:0000256" key="7">
    <source>
        <dbReference type="SAM" id="SignalP"/>
    </source>
</evidence>
<keyword evidence="1" id="KW-0813">Transport</keyword>
<keyword evidence="4" id="KW-0249">Electron transport</keyword>
<evidence type="ECO:0000256" key="3">
    <source>
        <dbReference type="ARBA" id="ARBA00022723"/>
    </source>
</evidence>
<dbReference type="InterPro" id="IPR009056">
    <property type="entry name" value="Cyt_c-like_dom"/>
</dbReference>
<reference evidence="9 10" key="1">
    <citation type="journal article" date="2016" name="Nat. Commun.">
        <title>Thousands of microbial genomes shed light on interconnected biogeochemical processes in an aquifer system.</title>
        <authorList>
            <person name="Anantharaman K."/>
            <person name="Brown C.T."/>
            <person name="Hug L.A."/>
            <person name="Sharon I."/>
            <person name="Castelle C.J."/>
            <person name="Probst A.J."/>
            <person name="Thomas B.C."/>
            <person name="Singh A."/>
            <person name="Wilkins M.J."/>
            <person name="Karaoz U."/>
            <person name="Brodie E.L."/>
            <person name="Williams K.H."/>
            <person name="Hubbard S.S."/>
            <person name="Banfield J.F."/>
        </authorList>
    </citation>
    <scope>NUCLEOTIDE SEQUENCE [LARGE SCALE GENOMIC DNA]</scope>
</reference>
<evidence type="ECO:0000313" key="9">
    <source>
        <dbReference type="EMBL" id="OGH00114.1"/>
    </source>
</evidence>
<comment type="caution">
    <text evidence="9">The sequence shown here is derived from an EMBL/GenBank/DDBJ whole genome shotgun (WGS) entry which is preliminary data.</text>
</comment>
<dbReference type="GO" id="GO:0020037">
    <property type="term" value="F:heme binding"/>
    <property type="evidence" value="ECO:0007669"/>
    <property type="project" value="InterPro"/>
</dbReference>
<organism evidence="9 10">
    <name type="scientific">Candidatus Lambdaproteobacteria bacterium RIFOXYD2_FULL_56_26</name>
    <dbReference type="NCBI Taxonomy" id="1817773"/>
    <lineage>
        <taxon>Bacteria</taxon>
        <taxon>Pseudomonadati</taxon>
        <taxon>Pseudomonadota</taxon>
        <taxon>Candidatus Lambdaproteobacteria</taxon>
    </lineage>
</organism>
<feature type="domain" description="Cytochrome c" evidence="8">
    <location>
        <begin position="12"/>
        <end position="101"/>
    </location>
</feature>
<keyword evidence="3 6" id="KW-0479">Metal-binding</keyword>